<organism evidence="1">
    <name type="scientific">Rhizophora mucronata</name>
    <name type="common">Asiatic mangrove</name>
    <dbReference type="NCBI Taxonomy" id="61149"/>
    <lineage>
        <taxon>Eukaryota</taxon>
        <taxon>Viridiplantae</taxon>
        <taxon>Streptophyta</taxon>
        <taxon>Embryophyta</taxon>
        <taxon>Tracheophyta</taxon>
        <taxon>Spermatophyta</taxon>
        <taxon>Magnoliopsida</taxon>
        <taxon>eudicotyledons</taxon>
        <taxon>Gunneridae</taxon>
        <taxon>Pentapetalae</taxon>
        <taxon>rosids</taxon>
        <taxon>fabids</taxon>
        <taxon>Malpighiales</taxon>
        <taxon>Rhizophoraceae</taxon>
        <taxon>Rhizophora</taxon>
    </lineage>
</organism>
<evidence type="ECO:0000313" key="1">
    <source>
        <dbReference type="EMBL" id="MBX56221.1"/>
    </source>
</evidence>
<reference evidence="1" key="1">
    <citation type="submission" date="2018-02" db="EMBL/GenBank/DDBJ databases">
        <title>Rhizophora mucronata_Transcriptome.</title>
        <authorList>
            <person name="Meera S.P."/>
            <person name="Sreeshan A."/>
            <person name="Augustine A."/>
        </authorList>
    </citation>
    <scope>NUCLEOTIDE SEQUENCE</scope>
    <source>
        <tissue evidence="1">Leaf</tissue>
    </source>
</reference>
<sequence length="15" mass="1549">MCMSGKGNQGTGKYS</sequence>
<protein>
    <submittedName>
        <fullName evidence="1">Uncharacterized protein</fullName>
    </submittedName>
</protein>
<accession>A0A2P2PNI1</accession>
<proteinExistence type="predicted"/>
<dbReference type="EMBL" id="GGEC01075737">
    <property type="protein sequence ID" value="MBX56221.1"/>
    <property type="molecule type" value="Transcribed_RNA"/>
</dbReference>
<name>A0A2P2PNI1_RHIMU</name>